<feature type="transmembrane region" description="Helical" evidence="9">
    <location>
        <begin position="295"/>
        <end position="313"/>
    </location>
</feature>
<evidence type="ECO:0000313" key="11">
    <source>
        <dbReference type="EMBL" id="CAG9115874.1"/>
    </source>
</evidence>
<dbReference type="SMART" id="SM00730">
    <property type="entry name" value="PSN"/>
    <property type="match status" value="1"/>
</dbReference>
<dbReference type="OrthoDB" id="29661at2759"/>
<evidence type="ECO:0000256" key="2">
    <source>
        <dbReference type="ARBA" id="ARBA00006859"/>
    </source>
</evidence>
<evidence type="ECO:0000313" key="13">
    <source>
        <dbReference type="Proteomes" id="UP000659654"/>
    </source>
</evidence>
<keyword evidence="5" id="KW-0256">Endoplasmic reticulum</keyword>
<dbReference type="GO" id="GO:0042500">
    <property type="term" value="F:aspartic endopeptidase activity, intramembrane cleaving"/>
    <property type="evidence" value="ECO:0007669"/>
    <property type="project" value="InterPro"/>
</dbReference>
<dbReference type="Proteomes" id="UP000095284">
    <property type="component" value="Unplaced"/>
</dbReference>
<evidence type="ECO:0000256" key="3">
    <source>
        <dbReference type="ARBA" id="ARBA00022692"/>
    </source>
</evidence>
<dbReference type="GO" id="GO:0006465">
    <property type="term" value="P:signal peptide processing"/>
    <property type="evidence" value="ECO:0007669"/>
    <property type="project" value="TreeGrafter"/>
</dbReference>
<evidence type="ECO:0000256" key="1">
    <source>
        <dbReference type="ARBA" id="ARBA00004477"/>
    </source>
</evidence>
<dbReference type="GO" id="GO:0098553">
    <property type="term" value="C:lumenal side of endoplasmic reticulum membrane"/>
    <property type="evidence" value="ECO:0007669"/>
    <property type="project" value="TreeGrafter"/>
</dbReference>
<comment type="subcellular location">
    <subcellularLocation>
        <location evidence="1">Endoplasmic reticulum membrane</location>
        <topology evidence="1">Multi-pass membrane protein</topology>
    </subcellularLocation>
</comment>
<evidence type="ECO:0000313" key="14">
    <source>
        <dbReference type="WBParaSite" id="BXY_1025300.1"/>
    </source>
</evidence>
<dbReference type="GO" id="GO:0033619">
    <property type="term" value="P:membrane protein proteolysis"/>
    <property type="evidence" value="ECO:0007669"/>
    <property type="project" value="TreeGrafter"/>
</dbReference>
<feature type="transmembrane region" description="Helical" evidence="9">
    <location>
        <begin position="347"/>
        <end position="366"/>
    </location>
</feature>
<feature type="transmembrane region" description="Helical" evidence="9">
    <location>
        <begin position="170"/>
        <end position="190"/>
    </location>
</feature>
<keyword evidence="13" id="KW-1185">Reference proteome</keyword>
<feature type="transmembrane region" description="Helical" evidence="9">
    <location>
        <begin position="413"/>
        <end position="431"/>
    </location>
</feature>
<dbReference type="WBParaSite" id="BXY_1025300.1">
    <property type="protein sequence ID" value="BXY_1025300.1"/>
    <property type="gene ID" value="BXY_1025300"/>
</dbReference>
<feature type="compositionally biased region" description="Basic residues" evidence="8">
    <location>
        <begin position="460"/>
        <end position="470"/>
    </location>
</feature>
<organism evidence="12 14">
    <name type="scientific">Bursaphelenchus xylophilus</name>
    <name type="common">Pinewood nematode worm</name>
    <name type="synonym">Aphelenchoides xylophilus</name>
    <dbReference type="NCBI Taxonomy" id="6326"/>
    <lineage>
        <taxon>Eukaryota</taxon>
        <taxon>Metazoa</taxon>
        <taxon>Ecdysozoa</taxon>
        <taxon>Nematoda</taxon>
        <taxon>Chromadorea</taxon>
        <taxon>Rhabditida</taxon>
        <taxon>Tylenchina</taxon>
        <taxon>Tylenchomorpha</taxon>
        <taxon>Aphelenchoidea</taxon>
        <taxon>Aphelenchoididae</taxon>
        <taxon>Bursaphelenchus</taxon>
    </lineage>
</organism>
<dbReference type="AlphaFoldDB" id="A0A1I7SB56"/>
<dbReference type="Pfam" id="PF04258">
    <property type="entry name" value="Peptidase_A22B"/>
    <property type="match status" value="1"/>
</dbReference>
<dbReference type="Proteomes" id="UP000659654">
    <property type="component" value="Unassembled WGS sequence"/>
</dbReference>
<dbReference type="EMBL" id="CAJFDI010000004">
    <property type="protein sequence ID" value="CAD5226451.1"/>
    <property type="molecule type" value="Genomic_DNA"/>
</dbReference>
<comment type="similarity">
    <text evidence="2">Belongs to the peptidase A22B family.</text>
</comment>
<dbReference type="Proteomes" id="UP000582659">
    <property type="component" value="Unassembled WGS sequence"/>
</dbReference>
<evidence type="ECO:0000256" key="8">
    <source>
        <dbReference type="SAM" id="MobiDB-lite"/>
    </source>
</evidence>
<dbReference type="InterPro" id="IPR006639">
    <property type="entry name" value="Preselin/SPP"/>
</dbReference>
<evidence type="ECO:0000256" key="9">
    <source>
        <dbReference type="SAM" id="Phobius"/>
    </source>
</evidence>
<dbReference type="EMBL" id="CAJFCV020000004">
    <property type="protein sequence ID" value="CAG9115874.1"/>
    <property type="molecule type" value="Genomic_DNA"/>
</dbReference>
<evidence type="ECO:0000256" key="4">
    <source>
        <dbReference type="ARBA" id="ARBA00022801"/>
    </source>
</evidence>
<keyword evidence="7 9" id="KW-0472">Membrane</keyword>
<reference evidence="14" key="1">
    <citation type="submission" date="2016-11" db="UniProtKB">
        <authorList>
            <consortium name="WormBaseParasite"/>
        </authorList>
    </citation>
    <scope>IDENTIFICATION</scope>
</reference>
<accession>A0A1I7SB56</accession>
<evidence type="ECO:0000313" key="10">
    <source>
        <dbReference type="EMBL" id="CAD5226451.1"/>
    </source>
</evidence>
<dbReference type="InterPro" id="IPR007369">
    <property type="entry name" value="Peptidase_A22B_SPP"/>
</dbReference>
<evidence type="ECO:0000313" key="12">
    <source>
        <dbReference type="Proteomes" id="UP000095284"/>
    </source>
</evidence>
<evidence type="ECO:0000256" key="6">
    <source>
        <dbReference type="ARBA" id="ARBA00022989"/>
    </source>
</evidence>
<reference evidence="11" key="2">
    <citation type="submission" date="2020-08" db="EMBL/GenBank/DDBJ databases">
        <authorList>
            <person name="Kikuchi T."/>
        </authorList>
    </citation>
    <scope>NUCLEOTIDE SEQUENCE</scope>
    <source>
        <strain evidence="10">Ka4C1</strain>
    </source>
</reference>
<sequence length="470" mass="53604">MAETATTTPAPEKVVFTFEEQVLSSCSLYTMALVCVVWGSIRSVRLIKTHVAKKRNIETSIGWKEATRFPITASLVLFGLYVLFKGPYTVSDGLIKKAEPYVPHEYLVHLETVRDYFGKNNTSEVASDRFKVIKVYADKIKKSDPRVEAFINNATEYVQPYIPEITKTRLGYLLLLVLCFEGCSALAVLFKPVISFILELLPIGDRCPKRNTTYLWSIKRSKKEMEEGDILYANNDETDTLLHIEYDCHYVITLFFTAAVGISHLYQRHWITNNLLGIAFSVYGIENLHLASFKAGLFLLVGLFFYDIFWVFGTDVMTTVAKSIDAPILLQFPQDILRVGWYDASKYSMLGLGDIVVPGIFVALLYRFDHYVGQKKTEKSKSRYYFIAVVIGYMIGLVVTMAVMHRFKAAQPALLYLVPACIIIPLFLALIRGEFGELWNYTEEHIVNPEENKQKEANKKTQKKKEKKSD</sequence>
<keyword evidence="3 9" id="KW-0812">Transmembrane</keyword>
<dbReference type="PANTHER" id="PTHR12174:SF23">
    <property type="entry name" value="MINOR HISTOCOMPATIBILITY ANTIGEN H13"/>
    <property type="match status" value="1"/>
</dbReference>
<proteinExistence type="inferred from homology"/>
<name>A0A1I7SB56_BURXY</name>
<evidence type="ECO:0000256" key="5">
    <source>
        <dbReference type="ARBA" id="ARBA00022824"/>
    </source>
</evidence>
<keyword evidence="6 9" id="KW-1133">Transmembrane helix</keyword>
<feature type="compositionally biased region" description="Basic and acidic residues" evidence="8">
    <location>
        <begin position="450"/>
        <end position="459"/>
    </location>
</feature>
<keyword evidence="4" id="KW-0378">Hydrolase</keyword>
<dbReference type="eggNOG" id="KOG2443">
    <property type="taxonomic scope" value="Eukaryota"/>
</dbReference>
<evidence type="ECO:0000256" key="7">
    <source>
        <dbReference type="ARBA" id="ARBA00023136"/>
    </source>
</evidence>
<dbReference type="GO" id="GO:0098554">
    <property type="term" value="C:cytoplasmic side of endoplasmic reticulum membrane"/>
    <property type="evidence" value="ECO:0007669"/>
    <property type="project" value="TreeGrafter"/>
</dbReference>
<gene>
    <name evidence="10" type="ORF">BXYJ_LOCUS9051</name>
</gene>
<feature type="region of interest" description="Disordered" evidence="8">
    <location>
        <begin position="450"/>
        <end position="470"/>
    </location>
</feature>
<protein>
    <submittedName>
        <fullName evidence="10">(pine wood nematode) hypothetical protein</fullName>
    </submittedName>
</protein>
<feature type="transmembrane region" description="Helical" evidence="9">
    <location>
        <begin position="386"/>
        <end position="407"/>
    </location>
</feature>
<dbReference type="PANTHER" id="PTHR12174">
    <property type="entry name" value="SIGNAL PEPTIDE PEPTIDASE"/>
    <property type="match status" value="1"/>
</dbReference>